<evidence type="ECO:0000313" key="10">
    <source>
        <dbReference type="EMBL" id="ORZ41529.1"/>
    </source>
</evidence>
<evidence type="ECO:0000256" key="7">
    <source>
        <dbReference type="SAM" id="Phobius"/>
    </source>
</evidence>
<dbReference type="InterPro" id="IPR002471">
    <property type="entry name" value="Pept_S9_AS"/>
</dbReference>
<dbReference type="InterPro" id="IPR001375">
    <property type="entry name" value="Peptidase_S9_cat"/>
</dbReference>
<dbReference type="GO" id="GO:0005829">
    <property type="term" value="C:cytosol"/>
    <property type="evidence" value="ECO:0007669"/>
    <property type="project" value="TreeGrafter"/>
</dbReference>
<comment type="similarity">
    <text evidence="2 6">Belongs to the peptidase S9A family.</text>
</comment>
<dbReference type="Pfam" id="PF00326">
    <property type="entry name" value="Peptidase_S9"/>
    <property type="match status" value="1"/>
</dbReference>
<keyword evidence="3 6" id="KW-0645">Protease</keyword>
<dbReference type="PANTHER" id="PTHR42881">
    <property type="entry name" value="PROLYL ENDOPEPTIDASE"/>
    <property type="match status" value="1"/>
</dbReference>
<evidence type="ECO:0000259" key="9">
    <source>
        <dbReference type="Pfam" id="PF02897"/>
    </source>
</evidence>
<keyword evidence="4 6" id="KW-0378">Hydrolase</keyword>
<proteinExistence type="inferred from homology"/>
<dbReference type="FunFam" id="3.40.50.1820:FF:000005">
    <property type="entry name" value="Prolyl endopeptidase"/>
    <property type="match status" value="1"/>
</dbReference>
<sequence length="809" mass="90260">MAIITYVFVGLSINAGNPHSFSLGSLALTQPPALFFMCKVNKSKAVPLERLVFSCLLLLIVLICATSTATATATATNQHHSATAAAHAQRPHSTTCAALRQHHQSPTITLQRSLLFSVPTCPNPLYPFAAMHNYYTWPKYPDVPRDNAVSESLHGHTVADPYRWLEDPDSDATKRFVDDQANLAEAYLAQYPHKKQLEDKLTSFWDYERFSAPSKEGEYYYFWTNPGLVNQAMLYRQRSLDSEPELFFDPNTLSADGTIALSTYSFSENATYFAYALSKSGSDWVSIHVMQFAKFTSINWTKDERGFFYSRYPRVEKSDLLGTSQADDILVYHDPEHPKYRGQVKSSDCGNYLILGVSASTARKNLLWIAPHPSNGDLSFSSLAWNKLVNDIDLGSFLYLTNEGPLFYFRSNWNAPKQRIIKYDLTHPELGFVDVIAQDPQATLTLASVVDGNKLMLVYMHNVKDTVYLHDLATGARMRTIELPTVASVGSLSGDKKYAEVFYSFSSFLSPGTIVRYDVRTGQSSIFKQSKVKGFDADQYEAKQVFYPSRDGTRVPMFIMHRRGIAMDGSNPALLYGYGGFSISLSPGFSPSAACFMQAYDAVYAVANLRGGGEFGEDWHHDGMLHKKQNVFDDFQWAAQYLVQEGYTSHNRLAINGGSNGGLLVAACINQAPHLFGAAVGEVGVLDMLRFHKFTIGHAWTADYGNPEVAADFEYLLGYSPLHNVKKQVYPATLLMTSDHDDRVVPLHSYKYAAQLQHVNPDNEHPLLLHVERKAGHGAGKPTKKRIESAANKYAFIAMNTGAEWVDRT</sequence>
<dbReference type="Proteomes" id="UP000193411">
    <property type="component" value="Unassembled WGS sequence"/>
</dbReference>
<keyword evidence="7" id="KW-1133">Transmembrane helix</keyword>
<dbReference type="Gene3D" id="3.40.50.1820">
    <property type="entry name" value="alpha/beta hydrolase"/>
    <property type="match status" value="1"/>
</dbReference>
<dbReference type="GO" id="GO:0070012">
    <property type="term" value="F:oligopeptidase activity"/>
    <property type="evidence" value="ECO:0007669"/>
    <property type="project" value="TreeGrafter"/>
</dbReference>
<gene>
    <name evidence="10" type="ORF">BCR44DRAFT_1423013</name>
</gene>
<dbReference type="PRINTS" id="PR00862">
    <property type="entry name" value="PROLIGOPTASE"/>
</dbReference>
<dbReference type="EMBL" id="MCFL01000001">
    <property type="protein sequence ID" value="ORZ41529.1"/>
    <property type="molecule type" value="Genomic_DNA"/>
</dbReference>
<comment type="catalytic activity">
    <reaction evidence="1">
        <text>Hydrolysis of Pro-|-Xaa &gt;&gt; Ala-|-Xaa in oligopeptides.</text>
        <dbReference type="EC" id="3.4.21.26"/>
    </reaction>
</comment>
<evidence type="ECO:0000256" key="1">
    <source>
        <dbReference type="ARBA" id="ARBA00001070"/>
    </source>
</evidence>
<dbReference type="InterPro" id="IPR023302">
    <property type="entry name" value="Pept_S9A_N"/>
</dbReference>
<keyword evidence="7" id="KW-0472">Membrane</keyword>
<name>A0A1Y2I470_9FUNG</name>
<dbReference type="Gene3D" id="2.130.10.120">
    <property type="entry name" value="Prolyl oligopeptidase, N-terminal domain"/>
    <property type="match status" value="1"/>
</dbReference>
<keyword evidence="11" id="KW-1185">Reference proteome</keyword>
<protein>
    <recommendedName>
        <fullName evidence="6">Prolyl endopeptidase</fullName>
        <ecNumber evidence="6">3.4.21.-</ecNumber>
    </recommendedName>
</protein>
<evidence type="ECO:0000256" key="6">
    <source>
        <dbReference type="RuleBase" id="RU368024"/>
    </source>
</evidence>
<evidence type="ECO:0000256" key="2">
    <source>
        <dbReference type="ARBA" id="ARBA00005228"/>
    </source>
</evidence>
<dbReference type="GO" id="GO:0004252">
    <property type="term" value="F:serine-type endopeptidase activity"/>
    <property type="evidence" value="ECO:0007669"/>
    <property type="project" value="UniProtKB-UniRule"/>
</dbReference>
<comment type="caution">
    <text evidence="10">The sequence shown here is derived from an EMBL/GenBank/DDBJ whole genome shotgun (WGS) entry which is preliminary data.</text>
</comment>
<feature type="domain" description="Peptidase S9A N-terminal" evidence="9">
    <location>
        <begin position="141"/>
        <end position="529"/>
    </location>
</feature>
<dbReference type="Pfam" id="PF02897">
    <property type="entry name" value="Peptidase_S9_N"/>
    <property type="match status" value="1"/>
</dbReference>
<evidence type="ECO:0000256" key="3">
    <source>
        <dbReference type="ARBA" id="ARBA00022670"/>
    </source>
</evidence>
<evidence type="ECO:0000259" key="8">
    <source>
        <dbReference type="Pfam" id="PF00326"/>
    </source>
</evidence>
<dbReference type="PANTHER" id="PTHR42881:SF2">
    <property type="entry name" value="PROLYL ENDOPEPTIDASE"/>
    <property type="match status" value="1"/>
</dbReference>
<dbReference type="OrthoDB" id="248387at2759"/>
<dbReference type="EC" id="3.4.21.-" evidence="6"/>
<organism evidence="10 11">
    <name type="scientific">Catenaria anguillulae PL171</name>
    <dbReference type="NCBI Taxonomy" id="765915"/>
    <lineage>
        <taxon>Eukaryota</taxon>
        <taxon>Fungi</taxon>
        <taxon>Fungi incertae sedis</taxon>
        <taxon>Blastocladiomycota</taxon>
        <taxon>Blastocladiomycetes</taxon>
        <taxon>Blastocladiales</taxon>
        <taxon>Catenariaceae</taxon>
        <taxon>Catenaria</taxon>
    </lineage>
</organism>
<evidence type="ECO:0000313" key="11">
    <source>
        <dbReference type="Proteomes" id="UP000193411"/>
    </source>
</evidence>
<dbReference type="InterPro" id="IPR029058">
    <property type="entry name" value="AB_hydrolase_fold"/>
</dbReference>
<evidence type="ECO:0000256" key="4">
    <source>
        <dbReference type="ARBA" id="ARBA00022801"/>
    </source>
</evidence>
<dbReference type="SUPFAM" id="SSF53474">
    <property type="entry name" value="alpha/beta-Hydrolases"/>
    <property type="match status" value="1"/>
</dbReference>
<feature type="domain" description="Peptidase S9 prolyl oligopeptidase catalytic" evidence="8">
    <location>
        <begin position="589"/>
        <end position="801"/>
    </location>
</feature>
<evidence type="ECO:0000256" key="5">
    <source>
        <dbReference type="ARBA" id="ARBA00022825"/>
    </source>
</evidence>
<accession>A0A1Y2I470</accession>
<reference evidence="10 11" key="1">
    <citation type="submission" date="2016-07" db="EMBL/GenBank/DDBJ databases">
        <title>Pervasive Adenine N6-methylation of Active Genes in Fungi.</title>
        <authorList>
            <consortium name="DOE Joint Genome Institute"/>
            <person name="Mondo S.J."/>
            <person name="Dannebaum R.O."/>
            <person name="Kuo R.C."/>
            <person name="Labutti K."/>
            <person name="Haridas S."/>
            <person name="Kuo A."/>
            <person name="Salamov A."/>
            <person name="Ahrendt S.R."/>
            <person name="Lipzen A."/>
            <person name="Sullivan W."/>
            <person name="Andreopoulos W.B."/>
            <person name="Clum A."/>
            <person name="Lindquist E."/>
            <person name="Daum C."/>
            <person name="Ramamoorthy G.K."/>
            <person name="Gryganskyi A."/>
            <person name="Culley D."/>
            <person name="Magnuson J.K."/>
            <person name="James T.Y."/>
            <person name="O'Malley M.A."/>
            <person name="Stajich J.E."/>
            <person name="Spatafora J.W."/>
            <person name="Visel A."/>
            <person name="Grigoriev I.V."/>
        </authorList>
    </citation>
    <scope>NUCLEOTIDE SEQUENCE [LARGE SCALE GENOMIC DNA]</scope>
    <source>
        <strain evidence="10 11">PL171</strain>
    </source>
</reference>
<keyword evidence="5 6" id="KW-0720">Serine protease</keyword>
<keyword evidence="7" id="KW-0812">Transmembrane</keyword>
<dbReference type="InterPro" id="IPR002470">
    <property type="entry name" value="Peptidase_S9A"/>
</dbReference>
<dbReference type="AlphaFoldDB" id="A0A1Y2I470"/>
<dbReference type="SUPFAM" id="SSF50993">
    <property type="entry name" value="Peptidase/esterase 'gauge' domain"/>
    <property type="match status" value="1"/>
</dbReference>
<dbReference type="PROSITE" id="PS00708">
    <property type="entry name" value="PRO_ENDOPEP_SER"/>
    <property type="match status" value="1"/>
</dbReference>
<dbReference type="InterPro" id="IPR051167">
    <property type="entry name" value="Prolyl_oligopep/macrocyclase"/>
</dbReference>
<feature type="transmembrane region" description="Helical" evidence="7">
    <location>
        <begin position="51"/>
        <end position="71"/>
    </location>
</feature>
<dbReference type="GO" id="GO:0006508">
    <property type="term" value="P:proteolysis"/>
    <property type="evidence" value="ECO:0007669"/>
    <property type="project" value="UniProtKB-KW"/>
</dbReference>